<gene>
    <name evidence="3" type="ORF">K7432_006930</name>
</gene>
<feature type="compositionally biased region" description="Polar residues" evidence="1">
    <location>
        <begin position="1"/>
        <end position="11"/>
    </location>
</feature>
<dbReference type="Gene3D" id="3.40.50.1000">
    <property type="entry name" value="HAD superfamily/HAD-like"/>
    <property type="match status" value="1"/>
</dbReference>
<dbReference type="EMBL" id="JASJQH010000324">
    <property type="protein sequence ID" value="KAK9765045.1"/>
    <property type="molecule type" value="Genomic_DNA"/>
</dbReference>
<feature type="domain" description="FCP1 homology" evidence="2">
    <location>
        <begin position="305"/>
        <end position="464"/>
    </location>
</feature>
<accession>A0ABR2WU31</accession>
<dbReference type="InterPro" id="IPR011948">
    <property type="entry name" value="Dullard_phosphatase"/>
</dbReference>
<dbReference type="SMART" id="SM00577">
    <property type="entry name" value="CPDc"/>
    <property type="match status" value="1"/>
</dbReference>
<comment type="caution">
    <text evidence="3">The sequence shown here is derived from an EMBL/GenBank/DDBJ whole genome shotgun (WGS) entry which is preliminary data.</text>
</comment>
<dbReference type="SUPFAM" id="SSF56784">
    <property type="entry name" value="HAD-like"/>
    <property type="match status" value="1"/>
</dbReference>
<proteinExistence type="predicted"/>
<feature type="compositionally biased region" description="Low complexity" evidence="1">
    <location>
        <begin position="65"/>
        <end position="86"/>
    </location>
</feature>
<dbReference type="InterPro" id="IPR023214">
    <property type="entry name" value="HAD_sf"/>
</dbReference>
<evidence type="ECO:0000313" key="4">
    <source>
        <dbReference type="Proteomes" id="UP001479436"/>
    </source>
</evidence>
<feature type="region of interest" description="Disordered" evidence="1">
    <location>
        <begin position="33"/>
        <end position="88"/>
    </location>
</feature>
<keyword evidence="4" id="KW-1185">Reference proteome</keyword>
<dbReference type="PROSITE" id="PS50969">
    <property type="entry name" value="FCP1"/>
    <property type="match status" value="1"/>
</dbReference>
<dbReference type="NCBIfam" id="TIGR02251">
    <property type="entry name" value="HIF-SF_euk"/>
    <property type="match status" value="1"/>
</dbReference>
<protein>
    <recommendedName>
        <fullName evidence="2">FCP1 homology domain-containing protein</fullName>
    </recommendedName>
</protein>
<dbReference type="InterPro" id="IPR036412">
    <property type="entry name" value="HAD-like_sf"/>
</dbReference>
<sequence>MTPKSMATTPLSRKRSASVVTAEEAASALTEKLASRTRTLRPFLKPKRSKLSTPRTNRVALTPISTPRSSPEFSSSTPTSTPTGRPTKFRRIVDEASVSTNVENIKSVEDSLIASVPKKKRVSNVKITETSTVNTPVEAPHGSFTFRVAEEIKSTSTEEKLIEKTEAVSATSLLASIFSPALNFLKKVQTGETLRNFTSDFANRLRDNSNEENIPETNLPPSECMSYELNEGIPTFAEHQTNLDEPSQYSLDAPVNISTHQTMDPMDEESDFEEEEFNPYQFMATIPPPPAEALQRPSILPKKTRSSPNITLVLDLDETLVHCSVSEMDNPDVRFPVRFQGIVQEVRGRLRPHAVEFLKRASEHFEVAIFTASQKAYADRLLNLIDPNRSYIKYRLFRDSCVYVEGNYIKDLRVLGRDLAKTIILDNSPIAFSYQITNGVPITSWYDDPNDTELLQVLEFLQTLANVDDVRPMIDRQFQMTKLVQDSAPFP</sequence>
<evidence type="ECO:0000256" key="1">
    <source>
        <dbReference type="SAM" id="MobiDB-lite"/>
    </source>
</evidence>
<evidence type="ECO:0000313" key="3">
    <source>
        <dbReference type="EMBL" id="KAK9765045.1"/>
    </source>
</evidence>
<dbReference type="InterPro" id="IPR050365">
    <property type="entry name" value="TIM50"/>
</dbReference>
<dbReference type="Proteomes" id="UP001479436">
    <property type="component" value="Unassembled WGS sequence"/>
</dbReference>
<dbReference type="Pfam" id="PF03031">
    <property type="entry name" value="NIF"/>
    <property type="match status" value="1"/>
</dbReference>
<reference evidence="3 4" key="1">
    <citation type="submission" date="2023-04" db="EMBL/GenBank/DDBJ databases">
        <title>Genome of Basidiobolus ranarum AG-B5.</title>
        <authorList>
            <person name="Stajich J.E."/>
            <person name="Carter-House D."/>
            <person name="Gryganskyi A."/>
        </authorList>
    </citation>
    <scope>NUCLEOTIDE SEQUENCE [LARGE SCALE GENOMIC DNA]</scope>
    <source>
        <strain evidence="3 4">AG-B5</strain>
    </source>
</reference>
<feature type="region of interest" description="Disordered" evidence="1">
    <location>
        <begin position="1"/>
        <end position="21"/>
    </location>
</feature>
<evidence type="ECO:0000259" key="2">
    <source>
        <dbReference type="PROSITE" id="PS50969"/>
    </source>
</evidence>
<dbReference type="InterPro" id="IPR004274">
    <property type="entry name" value="FCP1_dom"/>
</dbReference>
<dbReference type="CDD" id="cd07521">
    <property type="entry name" value="HAD_FCP1-like"/>
    <property type="match status" value="1"/>
</dbReference>
<name>A0ABR2WU31_9FUNG</name>
<dbReference type="PANTHER" id="PTHR12210">
    <property type="entry name" value="DULLARD PROTEIN PHOSPHATASE"/>
    <property type="match status" value="1"/>
</dbReference>
<organism evidence="3 4">
    <name type="scientific">Basidiobolus ranarum</name>
    <dbReference type="NCBI Taxonomy" id="34480"/>
    <lineage>
        <taxon>Eukaryota</taxon>
        <taxon>Fungi</taxon>
        <taxon>Fungi incertae sedis</taxon>
        <taxon>Zoopagomycota</taxon>
        <taxon>Entomophthoromycotina</taxon>
        <taxon>Basidiobolomycetes</taxon>
        <taxon>Basidiobolales</taxon>
        <taxon>Basidiobolaceae</taxon>
        <taxon>Basidiobolus</taxon>
    </lineage>
</organism>